<protein>
    <recommendedName>
        <fullName evidence="6 7">Small ribosomal subunit protein bS18c</fullName>
    </recommendedName>
</protein>
<keyword evidence="4 7" id="KW-0689">Ribosomal protein</keyword>
<evidence type="ECO:0000313" key="9">
    <source>
        <dbReference type="EMBL" id="AIT94188.1"/>
    </source>
</evidence>
<dbReference type="PANTHER" id="PTHR13479">
    <property type="entry name" value="30S RIBOSOMAL PROTEIN S18"/>
    <property type="match status" value="1"/>
</dbReference>
<dbReference type="GO" id="GO:0005763">
    <property type="term" value="C:mitochondrial small ribosomal subunit"/>
    <property type="evidence" value="ECO:0007669"/>
    <property type="project" value="TreeGrafter"/>
</dbReference>
<dbReference type="GO" id="GO:0009507">
    <property type="term" value="C:chloroplast"/>
    <property type="evidence" value="ECO:0007669"/>
    <property type="project" value="UniProtKB-SubCell"/>
</dbReference>
<name>A0A097KLY2_9CHLO</name>
<comment type="similarity">
    <text evidence="1 7 8">Belongs to the bacterial ribosomal protein bS18 family.</text>
</comment>
<proteinExistence type="inferred from homology"/>
<dbReference type="GO" id="GO:0070181">
    <property type="term" value="F:small ribosomal subunit rRNA binding"/>
    <property type="evidence" value="ECO:0007669"/>
    <property type="project" value="TreeGrafter"/>
</dbReference>
<keyword evidence="9" id="KW-0150">Chloroplast</keyword>
<sequence>MKNRKGLRLSIPQAGDSKLTPTTIDYKNIILLRQFISAEGKILPRRITNLTAKEQRWVARAIKQARIMGLLPFVNKRA</sequence>
<dbReference type="GO" id="GO:0006412">
    <property type="term" value="P:translation"/>
    <property type="evidence" value="ECO:0007669"/>
    <property type="project" value="UniProtKB-UniRule"/>
</dbReference>
<reference evidence="9" key="1">
    <citation type="journal article" date="2014" name="BMC Evol. Biol.">
        <title>Chloroplast phylogenomic analysis resolves deep-level relationships within the green algal class Trebouxiophyceae.</title>
        <authorList>
            <person name="Lemieux C."/>
            <person name="Otis C."/>
            <person name="Turmel M."/>
        </authorList>
    </citation>
    <scope>NUCLEOTIDE SEQUENCE</scope>
</reference>
<evidence type="ECO:0000256" key="5">
    <source>
        <dbReference type="ARBA" id="ARBA00023274"/>
    </source>
</evidence>
<geneLocation type="chloroplast" evidence="9"/>
<dbReference type="NCBIfam" id="TIGR00165">
    <property type="entry name" value="S18"/>
    <property type="match status" value="1"/>
</dbReference>
<evidence type="ECO:0000256" key="1">
    <source>
        <dbReference type="ARBA" id="ARBA00005589"/>
    </source>
</evidence>
<dbReference type="Gene3D" id="4.10.640.10">
    <property type="entry name" value="Ribosomal protein S18"/>
    <property type="match status" value="1"/>
</dbReference>
<dbReference type="SUPFAM" id="SSF46911">
    <property type="entry name" value="Ribosomal protein S18"/>
    <property type="match status" value="1"/>
</dbReference>
<comment type="subcellular location">
    <subcellularLocation>
        <location evidence="7">Plastid</location>
        <location evidence="7">Chloroplast</location>
    </subcellularLocation>
</comment>
<keyword evidence="7" id="KW-0699">rRNA-binding</keyword>
<evidence type="ECO:0000256" key="6">
    <source>
        <dbReference type="ARBA" id="ARBA00035266"/>
    </source>
</evidence>
<evidence type="ECO:0000256" key="8">
    <source>
        <dbReference type="RuleBase" id="RU003910"/>
    </source>
</evidence>
<comment type="subunit">
    <text evidence="2 7">Part of the 30S ribosomal subunit.</text>
</comment>
<keyword evidence="5 7" id="KW-0687">Ribonucleoprotein</keyword>
<evidence type="ECO:0000256" key="3">
    <source>
        <dbReference type="ARBA" id="ARBA00022884"/>
    </source>
</evidence>
<gene>
    <name evidence="7 9" type="primary">rps18</name>
</gene>
<evidence type="ECO:0000256" key="4">
    <source>
        <dbReference type="ARBA" id="ARBA00022980"/>
    </source>
</evidence>
<keyword evidence="3 7" id="KW-0694">RNA-binding</keyword>
<dbReference type="Pfam" id="PF01084">
    <property type="entry name" value="Ribosomal_S18"/>
    <property type="match status" value="1"/>
</dbReference>
<keyword evidence="9" id="KW-0934">Plastid</keyword>
<accession>A0A097KLY2</accession>
<dbReference type="GO" id="GO:0003735">
    <property type="term" value="F:structural constituent of ribosome"/>
    <property type="evidence" value="ECO:0007669"/>
    <property type="project" value="InterPro"/>
</dbReference>
<evidence type="ECO:0000256" key="2">
    <source>
        <dbReference type="ARBA" id="ARBA00011458"/>
    </source>
</evidence>
<organism evidence="9">
    <name type="scientific">Marsupiomonas sp. NIES 1824</name>
    <dbReference type="NCBI Taxonomy" id="1562198"/>
    <lineage>
        <taxon>Eukaryota</taxon>
        <taxon>Viridiplantae</taxon>
        <taxon>Chlorophyta</taxon>
        <taxon>core chlorophytes</taxon>
        <taxon>Pedinophyceae</taxon>
        <taxon>Marsupiomonadales</taxon>
        <taxon>Marsupiomonadaceae</taxon>
        <taxon>Marsupiomonas</taxon>
    </lineage>
</organism>
<evidence type="ECO:0000256" key="7">
    <source>
        <dbReference type="HAMAP-Rule" id="MF_00270"/>
    </source>
</evidence>
<dbReference type="AlphaFoldDB" id="A0A097KLY2"/>
<dbReference type="InterPro" id="IPR036870">
    <property type="entry name" value="Ribosomal_bS18_sf"/>
</dbReference>
<dbReference type="PANTHER" id="PTHR13479:SF40">
    <property type="entry name" value="SMALL RIBOSOMAL SUBUNIT PROTEIN BS18M"/>
    <property type="match status" value="1"/>
</dbReference>
<dbReference type="EMBL" id="KM462870">
    <property type="protein sequence ID" value="AIT94188.1"/>
    <property type="molecule type" value="Genomic_DNA"/>
</dbReference>
<dbReference type="HAMAP" id="MF_00270">
    <property type="entry name" value="Ribosomal_bS18"/>
    <property type="match status" value="1"/>
</dbReference>
<dbReference type="InterPro" id="IPR001648">
    <property type="entry name" value="Ribosomal_bS18"/>
</dbReference>
<dbReference type="PRINTS" id="PR00974">
    <property type="entry name" value="RIBOSOMALS18"/>
</dbReference>